<evidence type="ECO:0000313" key="3">
    <source>
        <dbReference type="Proteomes" id="UP000011591"/>
    </source>
</evidence>
<name>M0B451_9EURY</name>
<evidence type="ECO:0000256" key="1">
    <source>
        <dbReference type="SAM" id="Phobius"/>
    </source>
</evidence>
<keyword evidence="1" id="KW-0812">Transmembrane</keyword>
<dbReference type="OrthoDB" id="270934at2157"/>
<feature type="transmembrane region" description="Helical" evidence="1">
    <location>
        <begin position="70"/>
        <end position="93"/>
    </location>
</feature>
<keyword evidence="1" id="KW-1133">Transmembrane helix</keyword>
<sequence length="105" mass="11473">MSTHTPRQTPRPRTWYHVDALVDEYRDVAKDGDGDLRMLKTLKIIRSILVIVAMSAIALYALYLGADPTLVAAICVPALAAIGSEAIDYAALVQGYLEARDNRGD</sequence>
<organism evidence="2 3">
    <name type="scientific">Natrialba aegyptia DSM 13077</name>
    <dbReference type="NCBI Taxonomy" id="1227491"/>
    <lineage>
        <taxon>Archaea</taxon>
        <taxon>Methanobacteriati</taxon>
        <taxon>Methanobacteriota</taxon>
        <taxon>Stenosarchaea group</taxon>
        <taxon>Halobacteria</taxon>
        <taxon>Halobacteriales</taxon>
        <taxon>Natrialbaceae</taxon>
        <taxon>Natrialba</taxon>
    </lineage>
</organism>
<dbReference type="Proteomes" id="UP000011591">
    <property type="component" value="Unassembled WGS sequence"/>
</dbReference>
<reference evidence="2 3" key="1">
    <citation type="journal article" date="2014" name="PLoS Genet.">
        <title>Phylogenetically driven sequencing of extremely halophilic archaea reveals strategies for static and dynamic osmo-response.</title>
        <authorList>
            <person name="Becker E.A."/>
            <person name="Seitzer P.M."/>
            <person name="Tritt A."/>
            <person name="Larsen D."/>
            <person name="Krusor M."/>
            <person name="Yao A.I."/>
            <person name="Wu D."/>
            <person name="Madern D."/>
            <person name="Eisen J.A."/>
            <person name="Darling A.E."/>
            <person name="Facciotti M.T."/>
        </authorList>
    </citation>
    <scope>NUCLEOTIDE SEQUENCE [LARGE SCALE GENOMIC DNA]</scope>
    <source>
        <strain evidence="2 3">DSM 13077</strain>
    </source>
</reference>
<evidence type="ECO:0000313" key="2">
    <source>
        <dbReference type="EMBL" id="ELZ05580.1"/>
    </source>
</evidence>
<comment type="caution">
    <text evidence="2">The sequence shown here is derived from an EMBL/GenBank/DDBJ whole genome shotgun (WGS) entry which is preliminary data.</text>
</comment>
<proteinExistence type="predicted"/>
<dbReference type="PATRIC" id="fig|1227491.4.peg.2132"/>
<dbReference type="EMBL" id="AOIP01000023">
    <property type="protein sequence ID" value="ELZ05580.1"/>
    <property type="molecule type" value="Genomic_DNA"/>
</dbReference>
<accession>M0B451</accession>
<protein>
    <submittedName>
        <fullName evidence="2">Uncharacterized protein</fullName>
    </submittedName>
</protein>
<dbReference type="AlphaFoldDB" id="M0B451"/>
<keyword evidence="1" id="KW-0472">Membrane</keyword>
<gene>
    <name evidence="2" type="ORF">C480_10380</name>
</gene>
<feature type="transmembrane region" description="Helical" evidence="1">
    <location>
        <begin position="44"/>
        <end position="64"/>
    </location>
</feature>
<keyword evidence="3" id="KW-1185">Reference proteome</keyword>